<evidence type="ECO:0000256" key="1">
    <source>
        <dbReference type="SAM" id="MobiDB-lite"/>
    </source>
</evidence>
<comment type="caution">
    <text evidence="2">The sequence shown here is derived from an EMBL/GenBank/DDBJ whole genome shotgun (WGS) entry which is preliminary data.</text>
</comment>
<sequence length="316" mass="34957">MPLVVLTPSRAGTVSCTILFKIFDHRLLPLSPSRFTRSSSRPDRCNNRGFDSGNSPRPNVRMRFNASDRGLARFRSIVVLNIGGSGSHRRLKRISVPSINSCDAGSLAAFQASASQCHVLFATPSVLYLLTSILPRFLDIIAGTPLTSALVCTPLVICSSLYDNLCVEPEDVSPFVSFLPSFVASPGAPADSFRTLNRVQPQGLARFHIECGKCFEPAAPPFLTRHPLLNHSPNPRIQLCTSPHVSNFRFTRRPSAFLSCFVPGNNEQYLFHGLIRTMEFDWEQPVRRVVLLELCDGQIEVQISSIVPRNGAVIFY</sequence>
<name>A0AAD6Z584_9AGAR</name>
<organism evidence="2 3">
    <name type="scientific">Mycena albidolilacea</name>
    <dbReference type="NCBI Taxonomy" id="1033008"/>
    <lineage>
        <taxon>Eukaryota</taxon>
        <taxon>Fungi</taxon>
        <taxon>Dikarya</taxon>
        <taxon>Basidiomycota</taxon>
        <taxon>Agaricomycotina</taxon>
        <taxon>Agaricomycetes</taxon>
        <taxon>Agaricomycetidae</taxon>
        <taxon>Agaricales</taxon>
        <taxon>Marasmiineae</taxon>
        <taxon>Mycenaceae</taxon>
        <taxon>Mycena</taxon>
    </lineage>
</organism>
<accession>A0AAD6Z584</accession>
<gene>
    <name evidence="2" type="ORF">DFH08DRAFT_824069</name>
</gene>
<proteinExistence type="predicted"/>
<keyword evidence="3" id="KW-1185">Reference proteome</keyword>
<protein>
    <submittedName>
        <fullName evidence="2">Uncharacterized protein</fullName>
    </submittedName>
</protein>
<feature type="region of interest" description="Disordered" evidence="1">
    <location>
        <begin position="35"/>
        <end position="59"/>
    </location>
</feature>
<dbReference type="Proteomes" id="UP001218218">
    <property type="component" value="Unassembled WGS sequence"/>
</dbReference>
<reference evidence="2" key="1">
    <citation type="submission" date="2023-03" db="EMBL/GenBank/DDBJ databases">
        <title>Massive genome expansion in bonnet fungi (Mycena s.s.) driven by repeated elements and novel gene families across ecological guilds.</title>
        <authorList>
            <consortium name="Lawrence Berkeley National Laboratory"/>
            <person name="Harder C.B."/>
            <person name="Miyauchi S."/>
            <person name="Viragh M."/>
            <person name="Kuo A."/>
            <person name="Thoen E."/>
            <person name="Andreopoulos B."/>
            <person name="Lu D."/>
            <person name="Skrede I."/>
            <person name="Drula E."/>
            <person name="Henrissat B."/>
            <person name="Morin E."/>
            <person name="Kohler A."/>
            <person name="Barry K."/>
            <person name="LaButti K."/>
            <person name="Morin E."/>
            <person name="Salamov A."/>
            <person name="Lipzen A."/>
            <person name="Mereny Z."/>
            <person name="Hegedus B."/>
            <person name="Baldrian P."/>
            <person name="Stursova M."/>
            <person name="Weitz H."/>
            <person name="Taylor A."/>
            <person name="Grigoriev I.V."/>
            <person name="Nagy L.G."/>
            <person name="Martin F."/>
            <person name="Kauserud H."/>
        </authorList>
    </citation>
    <scope>NUCLEOTIDE SEQUENCE</scope>
    <source>
        <strain evidence="2">CBHHK002</strain>
    </source>
</reference>
<dbReference type="EMBL" id="JARIHO010000087">
    <property type="protein sequence ID" value="KAJ7307757.1"/>
    <property type="molecule type" value="Genomic_DNA"/>
</dbReference>
<dbReference type="AlphaFoldDB" id="A0AAD6Z584"/>
<evidence type="ECO:0000313" key="2">
    <source>
        <dbReference type="EMBL" id="KAJ7307757.1"/>
    </source>
</evidence>
<evidence type="ECO:0000313" key="3">
    <source>
        <dbReference type="Proteomes" id="UP001218218"/>
    </source>
</evidence>